<feature type="non-terminal residue" evidence="1">
    <location>
        <position position="108"/>
    </location>
</feature>
<dbReference type="Proteomes" id="UP000265618">
    <property type="component" value="Unassembled WGS sequence"/>
</dbReference>
<protein>
    <submittedName>
        <fullName evidence="1">Uncharacterized protein</fullName>
    </submittedName>
</protein>
<keyword evidence="2" id="KW-1185">Reference proteome</keyword>
<accession>A0A9K3D8L9</accession>
<organism evidence="1 2">
    <name type="scientific">Kipferlia bialata</name>
    <dbReference type="NCBI Taxonomy" id="797122"/>
    <lineage>
        <taxon>Eukaryota</taxon>
        <taxon>Metamonada</taxon>
        <taxon>Carpediemonas-like organisms</taxon>
        <taxon>Kipferlia</taxon>
    </lineage>
</organism>
<reference evidence="1 2" key="1">
    <citation type="journal article" date="2018" name="PLoS ONE">
        <title>The draft genome of Kipferlia bialata reveals reductive genome evolution in fornicate parasites.</title>
        <authorList>
            <person name="Tanifuji G."/>
            <person name="Takabayashi S."/>
            <person name="Kume K."/>
            <person name="Takagi M."/>
            <person name="Nakayama T."/>
            <person name="Kamikawa R."/>
            <person name="Inagaki Y."/>
            <person name="Hashimoto T."/>
        </authorList>
    </citation>
    <scope>NUCLEOTIDE SEQUENCE [LARGE SCALE GENOMIC DNA]</scope>
    <source>
        <strain evidence="1">NY0173</strain>
    </source>
</reference>
<dbReference type="AlphaFoldDB" id="A0A9K3D8L9"/>
<evidence type="ECO:0000313" key="1">
    <source>
        <dbReference type="EMBL" id="GIQ90395.1"/>
    </source>
</evidence>
<gene>
    <name evidence="1" type="ORF">KIPB_013177</name>
</gene>
<evidence type="ECO:0000313" key="2">
    <source>
        <dbReference type="Proteomes" id="UP000265618"/>
    </source>
</evidence>
<name>A0A9K3D8L9_9EUKA</name>
<comment type="caution">
    <text evidence="1">The sequence shown here is derived from an EMBL/GenBank/DDBJ whole genome shotgun (WGS) entry which is preliminary data.</text>
</comment>
<proteinExistence type="predicted"/>
<dbReference type="EMBL" id="BDIP01006127">
    <property type="protein sequence ID" value="GIQ90395.1"/>
    <property type="molecule type" value="Genomic_DNA"/>
</dbReference>
<sequence length="108" mass="11983">FKAIIGLPNVTFTDHPAGERAGFTATYPEAVDETGYSFYGTIVYFTCPEASFDGVRGDLCYLKEARDQGWLDIHCTTSYPCQCGSHNIEGGYHYTTVLEYMTEEACPV</sequence>